<protein>
    <recommendedName>
        <fullName evidence="5">DDHD domain-containing protein</fullName>
    </recommendedName>
</protein>
<dbReference type="OrthoDB" id="18453at2759"/>
<evidence type="ECO:0000256" key="2">
    <source>
        <dbReference type="ARBA" id="ARBA00022553"/>
    </source>
</evidence>
<dbReference type="SMART" id="SM00775">
    <property type="entry name" value="LNS2"/>
    <property type="match status" value="1"/>
</dbReference>
<dbReference type="PROSITE" id="PS51043">
    <property type="entry name" value="DDHD"/>
    <property type="match status" value="1"/>
</dbReference>
<comment type="similarity">
    <text evidence="1">Belongs to the PtdIns transfer protein family. PI transfer class IIA subfamily.</text>
</comment>
<feature type="domain" description="DDHD" evidence="5">
    <location>
        <begin position="511"/>
        <end position="725"/>
    </location>
</feature>
<dbReference type="InterPro" id="IPR023393">
    <property type="entry name" value="START-like_dom_sf"/>
</dbReference>
<evidence type="ECO:0000313" key="7">
    <source>
        <dbReference type="Proteomes" id="UP000001307"/>
    </source>
</evidence>
<dbReference type="Gene3D" id="3.30.530.20">
    <property type="match status" value="1"/>
</dbReference>
<name>E4X4W0_OIKDI</name>
<dbReference type="InterPro" id="IPR031315">
    <property type="entry name" value="LNS2/PITP"/>
</dbReference>
<dbReference type="AlphaFoldDB" id="E4X4W0"/>
<organism evidence="6">
    <name type="scientific">Oikopleura dioica</name>
    <name type="common">Tunicate</name>
    <dbReference type="NCBI Taxonomy" id="34765"/>
    <lineage>
        <taxon>Eukaryota</taxon>
        <taxon>Metazoa</taxon>
        <taxon>Chordata</taxon>
        <taxon>Tunicata</taxon>
        <taxon>Appendicularia</taxon>
        <taxon>Copelata</taxon>
        <taxon>Oikopleuridae</taxon>
        <taxon>Oikopleura</taxon>
    </lineage>
</organism>
<dbReference type="PRINTS" id="PR00391">
    <property type="entry name" value="PITRANSFER"/>
</dbReference>
<keyword evidence="3" id="KW-0106">Calcium</keyword>
<dbReference type="Pfam" id="PF24694">
    <property type="entry name" value="LNS2_PITM1-3"/>
    <property type="match status" value="1"/>
</dbReference>
<dbReference type="GO" id="GO:0031210">
    <property type="term" value="F:phosphatidylcholine binding"/>
    <property type="evidence" value="ECO:0007669"/>
    <property type="project" value="TreeGrafter"/>
</dbReference>
<dbReference type="InterPro" id="IPR004177">
    <property type="entry name" value="DDHD_dom"/>
</dbReference>
<gene>
    <name evidence="6" type="ORF">GSOID_T00002183001</name>
</gene>
<dbReference type="SUPFAM" id="SSF56784">
    <property type="entry name" value="HAD-like"/>
    <property type="match status" value="1"/>
</dbReference>
<dbReference type="InParanoid" id="E4X4W0"/>
<accession>E4X4W0</accession>
<dbReference type="InterPro" id="IPR001666">
    <property type="entry name" value="PI_transfer"/>
</dbReference>
<dbReference type="GO" id="GO:0008526">
    <property type="term" value="F:phosphatidylinositol transfer activity"/>
    <property type="evidence" value="ECO:0007669"/>
    <property type="project" value="TreeGrafter"/>
</dbReference>
<keyword evidence="2" id="KW-0597">Phosphoprotein</keyword>
<dbReference type="GO" id="GO:0071944">
    <property type="term" value="C:cell periphery"/>
    <property type="evidence" value="ECO:0007669"/>
    <property type="project" value="UniProtKB-ARBA"/>
</dbReference>
<dbReference type="FunFam" id="3.30.530.20:FF:000028">
    <property type="entry name" value="Phosphatidylinositol transfer protein 5"/>
    <property type="match status" value="1"/>
</dbReference>
<feature type="region of interest" description="Disordered" evidence="4">
    <location>
        <begin position="621"/>
        <end position="645"/>
    </location>
</feature>
<evidence type="ECO:0000256" key="4">
    <source>
        <dbReference type="SAM" id="MobiDB-lite"/>
    </source>
</evidence>
<dbReference type="PANTHER" id="PTHR10658:SF81">
    <property type="entry name" value="PROTEIN RETINAL DEGENERATION B"/>
    <property type="match status" value="1"/>
</dbReference>
<dbReference type="SMART" id="SM01127">
    <property type="entry name" value="DDHD"/>
    <property type="match status" value="1"/>
</dbReference>
<dbReference type="InterPro" id="IPR055261">
    <property type="entry name" value="PI_transfer_N"/>
</dbReference>
<dbReference type="EMBL" id="FN653025">
    <property type="protein sequence ID" value="CBY18329.1"/>
    <property type="molecule type" value="Genomic_DNA"/>
</dbReference>
<dbReference type="Proteomes" id="UP000001307">
    <property type="component" value="Unassembled WGS sequence"/>
</dbReference>
<dbReference type="PANTHER" id="PTHR10658">
    <property type="entry name" value="PHOSPHATIDYLINOSITOL TRANSFER PROTEIN"/>
    <property type="match status" value="1"/>
</dbReference>
<proteinExistence type="inferred from homology"/>
<dbReference type="GO" id="GO:0046872">
    <property type="term" value="F:metal ion binding"/>
    <property type="evidence" value="ECO:0007669"/>
    <property type="project" value="InterPro"/>
</dbReference>
<evidence type="ECO:0000313" key="6">
    <source>
        <dbReference type="EMBL" id="CBY18329.1"/>
    </source>
</evidence>
<evidence type="ECO:0000256" key="1">
    <source>
        <dbReference type="ARBA" id="ARBA00010316"/>
    </source>
</evidence>
<evidence type="ECO:0000256" key="3">
    <source>
        <dbReference type="ARBA" id="ARBA00022837"/>
    </source>
</evidence>
<reference evidence="6" key="1">
    <citation type="journal article" date="2010" name="Science">
        <title>Plasticity of animal genome architecture unmasked by rapid evolution of a pelagic tunicate.</title>
        <authorList>
            <person name="Denoeud F."/>
            <person name="Henriet S."/>
            <person name="Mungpakdee S."/>
            <person name="Aury J.M."/>
            <person name="Da Silva C."/>
            <person name="Brinkmann H."/>
            <person name="Mikhaleva J."/>
            <person name="Olsen L.C."/>
            <person name="Jubin C."/>
            <person name="Canestro C."/>
            <person name="Bouquet J.M."/>
            <person name="Danks G."/>
            <person name="Poulain J."/>
            <person name="Campsteijn C."/>
            <person name="Adamski M."/>
            <person name="Cross I."/>
            <person name="Yadetie F."/>
            <person name="Muffato M."/>
            <person name="Louis A."/>
            <person name="Butcher S."/>
            <person name="Tsagkogeorga G."/>
            <person name="Konrad A."/>
            <person name="Singh S."/>
            <person name="Jensen M.F."/>
            <person name="Cong E.H."/>
            <person name="Eikeseth-Otteraa H."/>
            <person name="Noel B."/>
            <person name="Anthouard V."/>
            <person name="Porcel B.M."/>
            <person name="Kachouri-Lafond R."/>
            <person name="Nishino A."/>
            <person name="Ugolini M."/>
            <person name="Chourrout P."/>
            <person name="Nishida H."/>
            <person name="Aasland R."/>
            <person name="Huzurbazar S."/>
            <person name="Westhof E."/>
            <person name="Delsuc F."/>
            <person name="Lehrach H."/>
            <person name="Reinhardt R."/>
            <person name="Weissenbach J."/>
            <person name="Roy S.W."/>
            <person name="Artiguenave F."/>
            <person name="Postlethwait J.H."/>
            <person name="Manak J.R."/>
            <person name="Thompson E.M."/>
            <person name="Jaillon O."/>
            <person name="Du Pasquier L."/>
            <person name="Boudinot P."/>
            <person name="Liberles D.A."/>
            <person name="Volff J.N."/>
            <person name="Philippe H."/>
            <person name="Lenhard B."/>
            <person name="Roest Crollius H."/>
            <person name="Wincker P."/>
            <person name="Chourrout D."/>
        </authorList>
    </citation>
    <scope>NUCLEOTIDE SEQUENCE [LARGE SCALE GENOMIC DNA]</scope>
</reference>
<dbReference type="InterPro" id="IPR036412">
    <property type="entry name" value="HAD-like_sf"/>
</dbReference>
<dbReference type="Pfam" id="PF24695">
    <property type="entry name" value="PITM1-3"/>
    <property type="match status" value="1"/>
</dbReference>
<keyword evidence="7" id="KW-1185">Reference proteome</keyword>
<sequence>MVTVKEFRIAMPMKVEEYQRAQLYMIMKKSKEESEGEDSGVQIIRNEPYTDGPGGCGQYTEKIYYVQKHLPSMVKAVLPKDSLTVKECSWNAYPYTKTVFTTPALDKFNIDIETKFLPDPGISENVFDLSPDERENIQIDVLDMCREKTGGKKEEDPTEYISKTTKRGPLPENWLEETQQKDKDNWGDVMCSYKLVKVEFKYWGIQRKMENWILDLALRRTILKGHQQAWTWQDEWFNLTMNDIRLLENETQTKLALKFTNTLPDDVCASYDLPEQNFEQVESDDSDEFFDAMSRMSEATMTNRRGSDMTFHSTYASDEFYDSADGSCNQETPPEIANLIIVVHTANVLGYDANATDDVQVFRGTIQAVLKSQFPTINPNMVHVEEITLSHVNEQLVRGAKSCAVSTTISPQIPLLAASDNKWSDAVDELQVKIESILNRFSRRRKFDGQVYLVGDVLGGLVCYDLINRLYDPKQESIPNGFCKRSSLEKPTFTRSPSIRSHASSTGSFEYGIDFAGLLLFNCPLAYLILQRKFSGVNVHPIHVPIFNLFYPIDQNAARLEPIFMQDECPNEPLLLCRRDLSKPLFNVSRDYNSAASTPTVRRRRQVTGSLRSFFSRTSKKSSFDSTASSPGTSRQDSSRSEQECTSEVFYNDNRTTRRCHSSTGTVLSISDFSSIDTGCPRIDYMLSCPDGLATMSSKCLPQYLYAAFWESADAASLLLKQAIYVESSSHACQSNDEDILNPKTSTRWQRRRTTIKVRNLEANHRAQDCLITEGSPAVITGRFSYGFFDVAMLTGETIELQIRSDISENGWETVDSQDTDSSGRVSFNLPSGRFKSIGLYHFRLTVTGDNSSCSCSLAIVPSKSKCVVFSIDSSFAGSVSILGTDPKVRPASVDVARFWNDNDYFILYISSRPDMMKNRVVAWLKQHNFPNGFTFFQRGIHHDPYAKKCEMLKKLISSSELDVAAAYGGPKDLHIYRSINIPTRSIFVVGSKGKNKMQNMGTVLSDGYNVHLDWLRNSQFQMQQSTSASRLILKRQATSFN</sequence>
<dbReference type="GO" id="GO:0035091">
    <property type="term" value="F:phosphatidylinositol binding"/>
    <property type="evidence" value="ECO:0007669"/>
    <property type="project" value="TreeGrafter"/>
</dbReference>
<dbReference type="GO" id="GO:0008525">
    <property type="term" value="F:phosphatidylcholine transporter activity"/>
    <property type="evidence" value="ECO:0007669"/>
    <property type="project" value="TreeGrafter"/>
</dbReference>
<dbReference type="SUPFAM" id="SSF55961">
    <property type="entry name" value="Bet v1-like"/>
    <property type="match status" value="1"/>
</dbReference>
<dbReference type="GO" id="GO:0005737">
    <property type="term" value="C:cytoplasm"/>
    <property type="evidence" value="ECO:0007669"/>
    <property type="project" value="UniProtKB-ARBA"/>
</dbReference>
<dbReference type="Pfam" id="PF02121">
    <property type="entry name" value="IP_trans"/>
    <property type="match status" value="1"/>
</dbReference>
<evidence type="ECO:0000259" key="5">
    <source>
        <dbReference type="PROSITE" id="PS51043"/>
    </source>
</evidence>